<reference evidence="5" key="1">
    <citation type="submission" date="2022-07" db="EMBL/GenBank/DDBJ databases">
        <title>Draft genome sequence of Zalerion maritima ATCC 34329, a (micro)plastics degrading marine fungus.</title>
        <authorList>
            <person name="Paco A."/>
            <person name="Goncalves M.F.M."/>
            <person name="Rocha-Santos T.A.P."/>
            <person name="Alves A."/>
        </authorList>
    </citation>
    <scope>NUCLEOTIDE SEQUENCE</scope>
    <source>
        <strain evidence="5">ATCC 34329</strain>
    </source>
</reference>
<evidence type="ECO:0000256" key="2">
    <source>
        <dbReference type="ARBA" id="ARBA00023002"/>
    </source>
</evidence>
<dbReference type="EMBL" id="JAKWBI020000289">
    <property type="protein sequence ID" value="KAJ2897187.1"/>
    <property type="molecule type" value="Genomic_DNA"/>
</dbReference>
<evidence type="ECO:0000259" key="4">
    <source>
        <dbReference type="SMART" id="SM00829"/>
    </source>
</evidence>
<dbReference type="SUPFAM" id="SSF50129">
    <property type="entry name" value="GroES-like"/>
    <property type="match status" value="1"/>
</dbReference>
<keyword evidence="6" id="KW-1185">Reference proteome</keyword>
<sequence>MSSLPTTTKAVIIKSPGIAAVESVPLPSLRPEYILHVEFPILAHPGIRVGCDYVGNVVKIGSKVTKDFEIGDRIAGFAHGSNQSQHEDGAWGEYIVVKGDVQIKVPDGVPDEEAATWGITVSTVAQGLYQTLELPLPSTVTPSSSTPRGTIFIYGGSTATGIGGIAFAKASNYRVITTSSPRNFSYLKSIGADEVLDYRSATLGADVRALAGGKLARAWDCVSEGPSPPACAAALSPAEPDCRMAALLPGADGAGIREANPQRGGGRGGRGAADFPASEEEDHAYGKMFWEREARPLLEAGKVRLATPIVNRDGKKGLEGAIHGMRELKEGRVSAGKLVYTLP</sequence>
<dbReference type="InterPro" id="IPR011032">
    <property type="entry name" value="GroES-like_sf"/>
</dbReference>
<evidence type="ECO:0000256" key="3">
    <source>
        <dbReference type="SAM" id="MobiDB-lite"/>
    </source>
</evidence>
<keyword evidence="2" id="KW-0560">Oxidoreductase</keyword>
<dbReference type="AlphaFoldDB" id="A0AAD5RKX8"/>
<accession>A0AAD5RKX8</accession>
<dbReference type="Pfam" id="PF08240">
    <property type="entry name" value="ADH_N"/>
    <property type="match status" value="1"/>
</dbReference>
<dbReference type="InterPro" id="IPR013149">
    <property type="entry name" value="ADH-like_C"/>
</dbReference>
<organism evidence="5 6">
    <name type="scientific">Zalerion maritima</name>
    <dbReference type="NCBI Taxonomy" id="339359"/>
    <lineage>
        <taxon>Eukaryota</taxon>
        <taxon>Fungi</taxon>
        <taxon>Dikarya</taxon>
        <taxon>Ascomycota</taxon>
        <taxon>Pezizomycotina</taxon>
        <taxon>Sordariomycetes</taxon>
        <taxon>Lulworthiomycetidae</taxon>
        <taxon>Lulworthiales</taxon>
        <taxon>Lulworthiaceae</taxon>
        <taxon>Zalerion</taxon>
    </lineage>
</organism>
<dbReference type="Gene3D" id="3.90.180.10">
    <property type="entry name" value="Medium-chain alcohol dehydrogenases, catalytic domain"/>
    <property type="match status" value="1"/>
</dbReference>
<evidence type="ECO:0000313" key="5">
    <source>
        <dbReference type="EMBL" id="KAJ2897187.1"/>
    </source>
</evidence>
<gene>
    <name evidence="5" type="ORF">MKZ38_004870</name>
</gene>
<dbReference type="CDD" id="cd08249">
    <property type="entry name" value="enoyl_reductase_like"/>
    <property type="match status" value="1"/>
</dbReference>
<comment type="caution">
    <text evidence="5">The sequence shown here is derived from an EMBL/GenBank/DDBJ whole genome shotgun (WGS) entry which is preliminary data.</text>
</comment>
<dbReference type="SMART" id="SM00829">
    <property type="entry name" value="PKS_ER"/>
    <property type="match status" value="1"/>
</dbReference>
<name>A0AAD5RKX8_9PEZI</name>
<dbReference type="PANTHER" id="PTHR45348:SF2">
    <property type="entry name" value="ZINC-TYPE ALCOHOL DEHYDROGENASE-LIKE PROTEIN C2E1P3.01"/>
    <property type="match status" value="1"/>
</dbReference>
<dbReference type="Proteomes" id="UP001201980">
    <property type="component" value="Unassembled WGS sequence"/>
</dbReference>
<dbReference type="InterPro" id="IPR047122">
    <property type="entry name" value="Trans-enoyl_RdTase-like"/>
</dbReference>
<dbReference type="PANTHER" id="PTHR45348">
    <property type="entry name" value="HYPOTHETICAL OXIDOREDUCTASE (EUROFUNG)"/>
    <property type="match status" value="1"/>
</dbReference>
<dbReference type="Gene3D" id="3.40.50.720">
    <property type="entry name" value="NAD(P)-binding Rossmann-like Domain"/>
    <property type="match status" value="1"/>
</dbReference>
<proteinExistence type="inferred from homology"/>
<dbReference type="GO" id="GO:0016651">
    <property type="term" value="F:oxidoreductase activity, acting on NAD(P)H"/>
    <property type="evidence" value="ECO:0007669"/>
    <property type="project" value="InterPro"/>
</dbReference>
<comment type="similarity">
    <text evidence="1">Belongs to the zinc-containing alcohol dehydrogenase family.</text>
</comment>
<dbReference type="InterPro" id="IPR020843">
    <property type="entry name" value="ER"/>
</dbReference>
<protein>
    <submittedName>
        <fullName evidence="5">GroES-like protein</fullName>
    </submittedName>
</protein>
<dbReference type="SUPFAM" id="SSF51735">
    <property type="entry name" value="NAD(P)-binding Rossmann-fold domains"/>
    <property type="match status" value="1"/>
</dbReference>
<evidence type="ECO:0000256" key="1">
    <source>
        <dbReference type="ARBA" id="ARBA00008072"/>
    </source>
</evidence>
<dbReference type="Pfam" id="PF00107">
    <property type="entry name" value="ADH_zinc_N"/>
    <property type="match status" value="1"/>
</dbReference>
<evidence type="ECO:0000313" key="6">
    <source>
        <dbReference type="Proteomes" id="UP001201980"/>
    </source>
</evidence>
<dbReference type="InterPro" id="IPR013154">
    <property type="entry name" value="ADH-like_N"/>
</dbReference>
<feature type="domain" description="Enoyl reductase (ER)" evidence="4">
    <location>
        <begin position="17"/>
        <end position="340"/>
    </location>
</feature>
<feature type="region of interest" description="Disordered" evidence="3">
    <location>
        <begin position="257"/>
        <end position="277"/>
    </location>
</feature>
<dbReference type="InterPro" id="IPR036291">
    <property type="entry name" value="NAD(P)-bd_dom_sf"/>
</dbReference>